<dbReference type="InterPro" id="IPR036621">
    <property type="entry name" value="Anticodon-bd_dom_sf"/>
</dbReference>
<name>A0A0J9TND0_PLAVI</name>
<gene>
    <name evidence="2" type="ORF">PVNG_02395</name>
</gene>
<evidence type="ECO:0000259" key="1">
    <source>
        <dbReference type="Pfam" id="PF03129"/>
    </source>
</evidence>
<dbReference type="InterPro" id="IPR004154">
    <property type="entry name" value="Anticodon-bd"/>
</dbReference>
<sequence length="331" mass="39264">MKTINTYLEDSSFLPFKRYYDSLFRYKKHRLPPKLAKFDLTFAPLSSSYYEIFSCISDKEFLLKKVKDSIGKEIDIDTYSNFLEGMKSEDRIFRKNLYESHAEFVYEKRESLFKTLYFQFLAQNIESKNIRFKKGFVEASLYSDEIDRKFLLSFYKNISELKTLVTQFREIRKKVIVKSHNLDSFEDGEFYVYKYAVGMVTSLLFANKLMKEETRSEALQRYFEFLKLGDSKPNLECLETLSIDLRAPQNWEIVSSIFKSWVDEYKRLVDIVYGKWPKFKDVCEEVAERFMGNNYRVSIDKSGERISKKILRASQEGIPIQIIVGEQEAKN</sequence>
<proteinExistence type="predicted"/>
<dbReference type="SUPFAM" id="SSF55486">
    <property type="entry name" value="Metalloproteases ('zincins'), catalytic domain"/>
    <property type="match status" value="1"/>
</dbReference>
<dbReference type="EMBL" id="KQ235637">
    <property type="protein sequence ID" value="KMZ96257.1"/>
    <property type="molecule type" value="Genomic_DNA"/>
</dbReference>
<evidence type="ECO:0000313" key="2">
    <source>
        <dbReference type="EMBL" id="KMZ96257.1"/>
    </source>
</evidence>
<dbReference type="SUPFAM" id="SSF52954">
    <property type="entry name" value="Class II aaRS ABD-related"/>
    <property type="match status" value="1"/>
</dbReference>
<dbReference type="InterPro" id="IPR042088">
    <property type="entry name" value="OligoPept_F_C"/>
</dbReference>
<feature type="domain" description="Anticodon-binding" evidence="1">
    <location>
        <begin position="277"/>
        <end position="330"/>
    </location>
</feature>
<organism evidence="2 3">
    <name type="scientific">Plasmodium vivax North Korean</name>
    <dbReference type="NCBI Taxonomy" id="1035514"/>
    <lineage>
        <taxon>Eukaryota</taxon>
        <taxon>Sar</taxon>
        <taxon>Alveolata</taxon>
        <taxon>Apicomplexa</taxon>
        <taxon>Aconoidasida</taxon>
        <taxon>Haemosporida</taxon>
        <taxon>Plasmodiidae</taxon>
        <taxon>Plasmodium</taxon>
        <taxon>Plasmodium (Plasmodium)</taxon>
    </lineage>
</organism>
<dbReference type="Gene3D" id="1.10.1370.20">
    <property type="entry name" value="Oligoendopeptidase f, C-terminal domain"/>
    <property type="match status" value="1"/>
</dbReference>
<dbReference type="Proteomes" id="UP000053239">
    <property type="component" value="Unassembled WGS sequence"/>
</dbReference>
<protein>
    <recommendedName>
        <fullName evidence="1">Anticodon-binding domain-containing protein</fullName>
    </recommendedName>
</protein>
<dbReference type="AlphaFoldDB" id="A0A0J9TND0"/>
<accession>A0A0J9TND0</accession>
<dbReference type="Pfam" id="PF03129">
    <property type="entry name" value="HGTP_anticodon"/>
    <property type="match status" value="1"/>
</dbReference>
<reference evidence="2 3" key="1">
    <citation type="submission" date="2011-09" db="EMBL/GenBank/DDBJ databases">
        <title>The Genome Sequence of Plasmodium vivax North Korean.</title>
        <authorList>
            <consortium name="The Broad Institute Genome Sequencing Platform"/>
            <consortium name="The Broad Institute Genome Sequencing Center for Infectious Disease"/>
            <person name="Neafsey D."/>
            <person name="Carlton J."/>
            <person name="Barnwell J."/>
            <person name="Collins W."/>
            <person name="Escalante A."/>
            <person name="Mullikin J."/>
            <person name="Saul A."/>
            <person name="Guigo R."/>
            <person name="Camara F."/>
            <person name="Young S.K."/>
            <person name="Zeng Q."/>
            <person name="Gargeya S."/>
            <person name="Fitzgerald M."/>
            <person name="Haas B."/>
            <person name="Abouelleil A."/>
            <person name="Alvarado L."/>
            <person name="Arachchi H.M."/>
            <person name="Berlin A."/>
            <person name="Brown A."/>
            <person name="Chapman S.B."/>
            <person name="Chen Z."/>
            <person name="Dunbar C."/>
            <person name="Freedman E."/>
            <person name="Gearin G."/>
            <person name="Gellesch M."/>
            <person name="Goldberg J."/>
            <person name="Griggs A."/>
            <person name="Gujja S."/>
            <person name="Heiman D."/>
            <person name="Howarth C."/>
            <person name="Larson L."/>
            <person name="Lui A."/>
            <person name="MacDonald P.J.P."/>
            <person name="Montmayeur A."/>
            <person name="Murphy C."/>
            <person name="Neiman D."/>
            <person name="Pearson M."/>
            <person name="Priest M."/>
            <person name="Roberts A."/>
            <person name="Saif S."/>
            <person name="Shea T."/>
            <person name="Shenoy N."/>
            <person name="Sisk P."/>
            <person name="Stolte C."/>
            <person name="Sykes S."/>
            <person name="Wortman J."/>
            <person name="Nusbaum C."/>
            <person name="Birren B."/>
        </authorList>
    </citation>
    <scope>NUCLEOTIDE SEQUENCE [LARGE SCALE GENOMIC DNA]</scope>
    <source>
        <strain evidence="2 3">North Korean</strain>
    </source>
</reference>
<evidence type="ECO:0000313" key="3">
    <source>
        <dbReference type="Proteomes" id="UP000053239"/>
    </source>
</evidence>
<dbReference type="Gene3D" id="3.40.50.800">
    <property type="entry name" value="Anticodon-binding domain"/>
    <property type="match status" value="1"/>
</dbReference>